<dbReference type="InterPro" id="IPR039421">
    <property type="entry name" value="Type_1_exporter"/>
</dbReference>
<dbReference type="SUPFAM" id="SSF90123">
    <property type="entry name" value="ABC transporter transmembrane region"/>
    <property type="match status" value="1"/>
</dbReference>
<keyword evidence="3" id="KW-0547">Nucleotide-binding</keyword>
<evidence type="ECO:0000259" key="9">
    <source>
        <dbReference type="PROSITE" id="PS50929"/>
    </source>
</evidence>
<dbReference type="SMART" id="SM00382">
    <property type="entry name" value="AAA"/>
    <property type="match status" value="1"/>
</dbReference>
<name>A0ABW4RYU2_9ACTN</name>
<evidence type="ECO:0000256" key="5">
    <source>
        <dbReference type="ARBA" id="ARBA00022989"/>
    </source>
</evidence>
<accession>A0ABW4RYU2</accession>
<feature type="transmembrane region" description="Helical" evidence="7">
    <location>
        <begin position="238"/>
        <end position="263"/>
    </location>
</feature>
<dbReference type="Gene3D" id="3.40.50.300">
    <property type="entry name" value="P-loop containing nucleotide triphosphate hydrolases"/>
    <property type="match status" value="1"/>
</dbReference>
<evidence type="ECO:0000256" key="4">
    <source>
        <dbReference type="ARBA" id="ARBA00022840"/>
    </source>
</evidence>
<dbReference type="InterPro" id="IPR027417">
    <property type="entry name" value="P-loop_NTPase"/>
</dbReference>
<evidence type="ECO:0000256" key="7">
    <source>
        <dbReference type="SAM" id="Phobius"/>
    </source>
</evidence>
<gene>
    <name evidence="10" type="primary">cydD</name>
    <name evidence="10" type="ORF">ACFSCS_10470</name>
</gene>
<dbReference type="Pfam" id="PF00005">
    <property type="entry name" value="ABC_tran"/>
    <property type="match status" value="1"/>
</dbReference>
<organism evidence="10 11">
    <name type="scientific">Luteococcus peritonei</name>
    <dbReference type="NCBI Taxonomy" id="88874"/>
    <lineage>
        <taxon>Bacteria</taxon>
        <taxon>Bacillati</taxon>
        <taxon>Actinomycetota</taxon>
        <taxon>Actinomycetes</taxon>
        <taxon>Propionibacteriales</taxon>
        <taxon>Propionibacteriaceae</taxon>
        <taxon>Luteococcus</taxon>
    </lineage>
</organism>
<dbReference type="InterPro" id="IPR011527">
    <property type="entry name" value="ABC1_TM_dom"/>
</dbReference>
<evidence type="ECO:0000256" key="6">
    <source>
        <dbReference type="ARBA" id="ARBA00023136"/>
    </source>
</evidence>
<feature type="transmembrane region" description="Helical" evidence="7">
    <location>
        <begin position="158"/>
        <end position="179"/>
    </location>
</feature>
<dbReference type="InterPro" id="IPR003439">
    <property type="entry name" value="ABC_transporter-like_ATP-bd"/>
</dbReference>
<dbReference type="PROSITE" id="PS50893">
    <property type="entry name" value="ABC_TRANSPORTER_2"/>
    <property type="match status" value="1"/>
</dbReference>
<evidence type="ECO:0000313" key="11">
    <source>
        <dbReference type="Proteomes" id="UP001597326"/>
    </source>
</evidence>
<evidence type="ECO:0000256" key="2">
    <source>
        <dbReference type="ARBA" id="ARBA00022692"/>
    </source>
</evidence>
<feature type="domain" description="ABC transporter" evidence="8">
    <location>
        <begin position="338"/>
        <end position="560"/>
    </location>
</feature>
<dbReference type="Pfam" id="PF00664">
    <property type="entry name" value="ABC_membrane"/>
    <property type="match status" value="1"/>
</dbReference>
<feature type="transmembrane region" description="Helical" evidence="7">
    <location>
        <begin position="133"/>
        <end position="152"/>
    </location>
</feature>
<feature type="transmembrane region" description="Helical" evidence="7">
    <location>
        <begin position="18"/>
        <end position="40"/>
    </location>
</feature>
<reference evidence="11" key="1">
    <citation type="journal article" date="2019" name="Int. J. Syst. Evol. Microbiol.">
        <title>The Global Catalogue of Microorganisms (GCM) 10K type strain sequencing project: providing services to taxonomists for standard genome sequencing and annotation.</title>
        <authorList>
            <consortium name="The Broad Institute Genomics Platform"/>
            <consortium name="The Broad Institute Genome Sequencing Center for Infectious Disease"/>
            <person name="Wu L."/>
            <person name="Ma J."/>
        </authorList>
    </citation>
    <scope>NUCLEOTIDE SEQUENCE [LARGE SCALE GENOMIC DNA]</scope>
    <source>
        <strain evidence="11">CAIM 431</strain>
    </source>
</reference>
<keyword evidence="6 7" id="KW-0472">Membrane</keyword>
<evidence type="ECO:0000256" key="1">
    <source>
        <dbReference type="ARBA" id="ARBA00004651"/>
    </source>
</evidence>
<dbReference type="PROSITE" id="PS50929">
    <property type="entry name" value="ABC_TM1F"/>
    <property type="match status" value="1"/>
</dbReference>
<comment type="caution">
    <text evidence="10">The sequence shown here is derived from an EMBL/GenBank/DDBJ whole genome shotgun (WGS) entry which is preliminary data.</text>
</comment>
<proteinExistence type="predicted"/>
<sequence length="560" mass="59610">MAGPIDPRLVRRGRATRWFLVALCLVGLVQAVALVAQAHLLSVSISQVFASHRADQLVRWIWPLAAVFALRAALAWLNALLAHRASAAVKAGLRHDLARARLARPLDPGTSSSTLVTLATQGLDALDGYYAKYLPQLVLAVLVPLVVGVMVLRADVLSAVVMAVTLPLIPVFMVLIGWTTQKQVDRRWRVQTRLANHFADLVTGLPTLQAFGRARGQREGLRVTEERNRAETMKTLRISFLSSFALELIATLSVAVVAVQVGFRVVFDRMDLQTALFVLVLAPEAYLPLRQVGTHYHDAADGMAAADQALGYLEAAGIDEADEAGGVEAPTLPLAPTLELRGIRHTWPGAQHPVLDGVDLVLPPGEVVALQGRSGGGKSTLVSVLMGFLEPDEGQVLVDGELWPAARRRELIAWVGQEPGLPADTIGRNVALGSPHPVPDQVLREVLDLAGGQGLALERTVGDDAEGLSAGERRRVAVARALLRISHGRARLLVMDEPTAGLDADAEAAVVEAVRRSGAGALVVSHRPAMLAMADRLVQLDGREPAGSAAGAGTGRGQHD</sequence>
<keyword evidence="2 7" id="KW-0812">Transmembrane</keyword>
<dbReference type="RefSeq" id="WP_343873799.1">
    <property type="nucleotide sequence ID" value="NZ_BAAAIX010000020.1"/>
</dbReference>
<feature type="transmembrane region" description="Helical" evidence="7">
    <location>
        <begin position="60"/>
        <end position="81"/>
    </location>
</feature>
<comment type="subcellular location">
    <subcellularLocation>
        <location evidence="1">Cell membrane</location>
        <topology evidence="1">Multi-pass membrane protein</topology>
    </subcellularLocation>
</comment>
<protein>
    <submittedName>
        <fullName evidence="10">Thiol reductant ABC exporter subunit CydD</fullName>
    </submittedName>
</protein>
<dbReference type="InterPro" id="IPR014216">
    <property type="entry name" value="ABC_transptr_CydD"/>
</dbReference>
<keyword evidence="11" id="KW-1185">Reference proteome</keyword>
<dbReference type="NCBIfam" id="TIGR02857">
    <property type="entry name" value="CydD"/>
    <property type="match status" value="1"/>
</dbReference>
<dbReference type="PANTHER" id="PTHR24221">
    <property type="entry name" value="ATP-BINDING CASSETTE SUB-FAMILY B"/>
    <property type="match status" value="1"/>
</dbReference>
<dbReference type="EMBL" id="JBHUFZ010000023">
    <property type="protein sequence ID" value="MFD1890598.1"/>
    <property type="molecule type" value="Genomic_DNA"/>
</dbReference>
<keyword evidence="4" id="KW-0067">ATP-binding</keyword>
<dbReference type="PANTHER" id="PTHR24221:SF590">
    <property type="entry name" value="COMPONENT LINKED WITH THE ASSEMBLY OF CYTOCHROME' TRANSPORT TRANSMEMBRANE ATP-BINDING PROTEIN ABC TRANSPORTER CYDD-RELATED"/>
    <property type="match status" value="1"/>
</dbReference>
<keyword evidence="5 7" id="KW-1133">Transmembrane helix</keyword>
<dbReference type="PROSITE" id="PS00211">
    <property type="entry name" value="ABC_TRANSPORTER_1"/>
    <property type="match status" value="1"/>
</dbReference>
<dbReference type="InterPro" id="IPR036640">
    <property type="entry name" value="ABC1_TM_sf"/>
</dbReference>
<dbReference type="InterPro" id="IPR003593">
    <property type="entry name" value="AAA+_ATPase"/>
</dbReference>
<evidence type="ECO:0000313" key="10">
    <source>
        <dbReference type="EMBL" id="MFD1890598.1"/>
    </source>
</evidence>
<dbReference type="InterPro" id="IPR017871">
    <property type="entry name" value="ABC_transporter-like_CS"/>
</dbReference>
<dbReference type="SUPFAM" id="SSF52540">
    <property type="entry name" value="P-loop containing nucleoside triphosphate hydrolases"/>
    <property type="match status" value="1"/>
</dbReference>
<evidence type="ECO:0000259" key="8">
    <source>
        <dbReference type="PROSITE" id="PS50893"/>
    </source>
</evidence>
<dbReference type="CDD" id="cd18584">
    <property type="entry name" value="ABC_6TM_AarD_CydD"/>
    <property type="match status" value="1"/>
</dbReference>
<dbReference type="Proteomes" id="UP001597326">
    <property type="component" value="Unassembled WGS sequence"/>
</dbReference>
<evidence type="ECO:0000256" key="3">
    <source>
        <dbReference type="ARBA" id="ARBA00022741"/>
    </source>
</evidence>
<dbReference type="Gene3D" id="1.20.1560.10">
    <property type="entry name" value="ABC transporter type 1, transmembrane domain"/>
    <property type="match status" value="1"/>
</dbReference>
<feature type="domain" description="ABC transmembrane type-1" evidence="9">
    <location>
        <begin position="21"/>
        <end position="301"/>
    </location>
</feature>